<evidence type="ECO:0000313" key="1">
    <source>
        <dbReference type="EMBL" id="GAJ15175.1"/>
    </source>
</evidence>
<gene>
    <name evidence="1" type="ORF">S12H4_46270</name>
</gene>
<reference evidence="1" key="1">
    <citation type="journal article" date="2014" name="Front. Microbiol.">
        <title>High frequency of phylogenetically diverse reductive dehalogenase-homologous genes in deep subseafloor sedimentary metagenomes.</title>
        <authorList>
            <person name="Kawai M."/>
            <person name="Futagami T."/>
            <person name="Toyoda A."/>
            <person name="Takaki Y."/>
            <person name="Nishi S."/>
            <person name="Hori S."/>
            <person name="Arai W."/>
            <person name="Tsubouchi T."/>
            <person name="Morono Y."/>
            <person name="Uchiyama I."/>
            <person name="Ito T."/>
            <person name="Fujiyama A."/>
            <person name="Inagaki F."/>
            <person name="Takami H."/>
        </authorList>
    </citation>
    <scope>NUCLEOTIDE SEQUENCE</scope>
    <source>
        <strain evidence="1">Expedition CK06-06</strain>
    </source>
</reference>
<comment type="caution">
    <text evidence="1">The sequence shown here is derived from an EMBL/GenBank/DDBJ whole genome shotgun (WGS) entry which is preliminary data.</text>
</comment>
<proteinExistence type="predicted"/>
<protein>
    <submittedName>
        <fullName evidence="1">Uncharacterized protein</fullName>
    </submittedName>
</protein>
<dbReference type="EMBL" id="BARW01028688">
    <property type="protein sequence ID" value="GAJ15175.1"/>
    <property type="molecule type" value="Genomic_DNA"/>
</dbReference>
<organism evidence="1">
    <name type="scientific">marine sediment metagenome</name>
    <dbReference type="NCBI Taxonomy" id="412755"/>
    <lineage>
        <taxon>unclassified sequences</taxon>
        <taxon>metagenomes</taxon>
        <taxon>ecological metagenomes</taxon>
    </lineage>
</organism>
<name>X1VW46_9ZZZZ</name>
<dbReference type="AlphaFoldDB" id="X1VW46"/>
<sequence>MTNITEKIDGKKFMWDKGNYSTEAEAKEKMAKYEKDGFETRIVKEEGKFLVYSRRIVTEIVLEEGGQPL</sequence>
<accession>X1VW46</accession>